<evidence type="ECO:0000256" key="2">
    <source>
        <dbReference type="ARBA" id="ARBA00023002"/>
    </source>
</evidence>
<evidence type="ECO:0000313" key="4">
    <source>
        <dbReference type="EMBL" id="GKU85851.1"/>
    </source>
</evidence>
<dbReference type="Pfam" id="PF01073">
    <property type="entry name" value="3Beta_HSD"/>
    <property type="match status" value="1"/>
</dbReference>
<dbReference type="SUPFAM" id="SSF51735">
    <property type="entry name" value="NAD(P)-binding Rossmann-fold domains"/>
    <property type="match status" value="1"/>
</dbReference>
<gene>
    <name evidence="4" type="ORF">SLEP1_g466</name>
</gene>
<protein>
    <recommendedName>
        <fullName evidence="3">3-beta hydroxysteroid dehydrogenase/isomerase domain-containing protein</fullName>
    </recommendedName>
</protein>
<keyword evidence="5" id="KW-1185">Reference proteome</keyword>
<dbReference type="InterPro" id="IPR050425">
    <property type="entry name" value="NAD(P)_dehydrat-like"/>
</dbReference>
<dbReference type="EMBL" id="BPVZ01000001">
    <property type="protein sequence ID" value="GKU85851.1"/>
    <property type="molecule type" value="Genomic_DNA"/>
</dbReference>
<sequence>MLRSLSFGYSHGLKDEEPPEMVANKTINETLGILKACLKAKTVKRVVYTSSASAIFVNNYWNKVVVMDESFWSDVDFIRKFKPSGGSYPISKTLTKKAALEFAPKNGLDLVTLIPSIVGEKSEEYMKLLNASMVHVDDVAMAQIFLLEYPNATVSRSSLAKVQSFKAPGLSSKKLLESGFKFKYSVEEMLDDAIKCCKDKAYLK</sequence>
<dbReference type="AlphaFoldDB" id="A0AAV5HJZ5"/>
<dbReference type="Gene3D" id="3.40.50.720">
    <property type="entry name" value="NAD(P)-binding Rossmann-like Domain"/>
    <property type="match status" value="1"/>
</dbReference>
<keyword evidence="2" id="KW-0560">Oxidoreductase</keyword>
<dbReference type="GO" id="GO:0016616">
    <property type="term" value="F:oxidoreductase activity, acting on the CH-OH group of donors, NAD or NADP as acceptor"/>
    <property type="evidence" value="ECO:0007669"/>
    <property type="project" value="InterPro"/>
</dbReference>
<reference evidence="4 5" key="1">
    <citation type="journal article" date="2021" name="Commun. Biol.">
        <title>The genome of Shorea leprosula (Dipterocarpaceae) highlights the ecological relevance of drought in aseasonal tropical rainforests.</title>
        <authorList>
            <person name="Ng K.K.S."/>
            <person name="Kobayashi M.J."/>
            <person name="Fawcett J.A."/>
            <person name="Hatakeyama M."/>
            <person name="Paape T."/>
            <person name="Ng C.H."/>
            <person name="Ang C.C."/>
            <person name="Tnah L.H."/>
            <person name="Lee C.T."/>
            <person name="Nishiyama T."/>
            <person name="Sese J."/>
            <person name="O'Brien M.J."/>
            <person name="Copetti D."/>
            <person name="Mohd Noor M.I."/>
            <person name="Ong R.C."/>
            <person name="Putra M."/>
            <person name="Sireger I.Z."/>
            <person name="Indrioko S."/>
            <person name="Kosugi Y."/>
            <person name="Izuno A."/>
            <person name="Isagi Y."/>
            <person name="Lee S.L."/>
            <person name="Shimizu K.K."/>
        </authorList>
    </citation>
    <scope>NUCLEOTIDE SEQUENCE [LARGE SCALE GENOMIC DNA]</scope>
    <source>
        <strain evidence="4">214</strain>
    </source>
</reference>
<dbReference type="PANTHER" id="PTHR10366">
    <property type="entry name" value="NAD DEPENDENT EPIMERASE/DEHYDRATASE"/>
    <property type="match status" value="1"/>
</dbReference>
<comment type="caution">
    <text evidence="4">The sequence shown here is derived from an EMBL/GenBank/DDBJ whole genome shotgun (WGS) entry which is preliminary data.</text>
</comment>
<accession>A0AAV5HJZ5</accession>
<dbReference type="Proteomes" id="UP001054252">
    <property type="component" value="Unassembled WGS sequence"/>
</dbReference>
<feature type="domain" description="3-beta hydroxysteroid dehydrogenase/isomerase" evidence="3">
    <location>
        <begin position="19"/>
        <end position="131"/>
    </location>
</feature>
<proteinExistence type="predicted"/>
<evidence type="ECO:0000259" key="3">
    <source>
        <dbReference type="Pfam" id="PF01073"/>
    </source>
</evidence>
<organism evidence="4 5">
    <name type="scientific">Rubroshorea leprosula</name>
    <dbReference type="NCBI Taxonomy" id="152421"/>
    <lineage>
        <taxon>Eukaryota</taxon>
        <taxon>Viridiplantae</taxon>
        <taxon>Streptophyta</taxon>
        <taxon>Embryophyta</taxon>
        <taxon>Tracheophyta</taxon>
        <taxon>Spermatophyta</taxon>
        <taxon>Magnoliopsida</taxon>
        <taxon>eudicotyledons</taxon>
        <taxon>Gunneridae</taxon>
        <taxon>Pentapetalae</taxon>
        <taxon>rosids</taxon>
        <taxon>malvids</taxon>
        <taxon>Malvales</taxon>
        <taxon>Dipterocarpaceae</taxon>
        <taxon>Rubroshorea</taxon>
    </lineage>
</organism>
<dbReference type="PANTHER" id="PTHR10366:SF563">
    <property type="entry name" value="CINNAMOYL-COA REDUCTASE 16"/>
    <property type="match status" value="1"/>
</dbReference>
<dbReference type="GO" id="GO:0006694">
    <property type="term" value="P:steroid biosynthetic process"/>
    <property type="evidence" value="ECO:0007669"/>
    <property type="project" value="InterPro"/>
</dbReference>
<name>A0AAV5HJZ5_9ROSI</name>
<keyword evidence="1" id="KW-0521">NADP</keyword>
<evidence type="ECO:0000256" key="1">
    <source>
        <dbReference type="ARBA" id="ARBA00022857"/>
    </source>
</evidence>
<dbReference type="InterPro" id="IPR002225">
    <property type="entry name" value="3Beta_OHSteriod_DH/Estase"/>
</dbReference>
<dbReference type="InterPro" id="IPR036291">
    <property type="entry name" value="NAD(P)-bd_dom_sf"/>
</dbReference>
<evidence type="ECO:0000313" key="5">
    <source>
        <dbReference type="Proteomes" id="UP001054252"/>
    </source>
</evidence>